<accession>A0AAU9PMC1</accession>
<proteinExistence type="inferred from homology"/>
<feature type="transmembrane region" description="Helical" evidence="8">
    <location>
        <begin position="49"/>
        <end position="66"/>
    </location>
</feature>
<evidence type="ECO:0000256" key="5">
    <source>
        <dbReference type="ARBA" id="ARBA00023136"/>
    </source>
</evidence>
<dbReference type="EMBL" id="CAKMRJ010005745">
    <property type="protein sequence ID" value="CAH1451481.1"/>
    <property type="molecule type" value="Genomic_DNA"/>
</dbReference>
<evidence type="ECO:0008006" key="11">
    <source>
        <dbReference type="Google" id="ProtNLM"/>
    </source>
</evidence>
<evidence type="ECO:0000313" key="10">
    <source>
        <dbReference type="Proteomes" id="UP001157418"/>
    </source>
</evidence>
<protein>
    <recommendedName>
        <fullName evidence="11">CASP-like protein</fullName>
    </recommendedName>
</protein>
<comment type="caution">
    <text evidence="9">The sequence shown here is derived from an EMBL/GenBank/DDBJ whole genome shotgun (WGS) entry which is preliminary data.</text>
</comment>
<evidence type="ECO:0000313" key="9">
    <source>
        <dbReference type="EMBL" id="CAH1451481.1"/>
    </source>
</evidence>
<dbReference type="GO" id="GO:0012505">
    <property type="term" value="C:endomembrane system"/>
    <property type="evidence" value="ECO:0007669"/>
    <property type="project" value="UniProtKB-SubCell"/>
</dbReference>
<feature type="compositionally biased region" description="Low complexity" evidence="7">
    <location>
        <begin position="185"/>
        <end position="195"/>
    </location>
</feature>
<comment type="similarity">
    <text evidence="6">Belongs to the DESIGUAL family.</text>
</comment>
<evidence type="ECO:0000256" key="1">
    <source>
        <dbReference type="ARBA" id="ARBA00004127"/>
    </source>
</evidence>
<feature type="region of interest" description="Disordered" evidence="7">
    <location>
        <begin position="185"/>
        <end position="207"/>
    </location>
</feature>
<reference evidence="9 10" key="1">
    <citation type="submission" date="2022-01" db="EMBL/GenBank/DDBJ databases">
        <authorList>
            <person name="Xiong W."/>
            <person name="Schranz E."/>
        </authorList>
    </citation>
    <scope>NUCLEOTIDE SEQUENCE [LARGE SCALE GENOMIC DNA]</scope>
</reference>
<feature type="compositionally biased region" description="Pro residues" evidence="7">
    <location>
        <begin position="196"/>
        <end position="207"/>
    </location>
</feature>
<name>A0AAU9PMC1_9ASTR</name>
<evidence type="ECO:0000256" key="2">
    <source>
        <dbReference type="ARBA" id="ARBA00022692"/>
    </source>
</evidence>
<keyword evidence="2 8" id="KW-0812">Transmembrane</keyword>
<feature type="transmembrane region" description="Helical" evidence="8">
    <location>
        <begin position="130"/>
        <end position="154"/>
    </location>
</feature>
<evidence type="ECO:0000256" key="8">
    <source>
        <dbReference type="SAM" id="Phobius"/>
    </source>
</evidence>
<dbReference type="InterPro" id="IPR009606">
    <property type="entry name" value="DEAL/Modifying_wall_lignin1/2"/>
</dbReference>
<keyword evidence="5 8" id="KW-0472">Membrane</keyword>
<keyword evidence="10" id="KW-1185">Reference proteome</keyword>
<keyword evidence="4 8" id="KW-1133">Transmembrane helix</keyword>
<comment type="subcellular location">
    <subcellularLocation>
        <location evidence="1">Endomembrane system</location>
        <topology evidence="1">Multi-pass membrane protein</topology>
    </subcellularLocation>
</comment>
<keyword evidence="3" id="KW-0732">Signal</keyword>
<feature type="transmembrane region" description="Helical" evidence="8">
    <location>
        <begin position="87"/>
        <end position="110"/>
    </location>
</feature>
<evidence type="ECO:0000256" key="7">
    <source>
        <dbReference type="SAM" id="MobiDB-lite"/>
    </source>
</evidence>
<dbReference type="Proteomes" id="UP001157418">
    <property type="component" value="Unassembled WGS sequence"/>
</dbReference>
<evidence type="ECO:0000256" key="6">
    <source>
        <dbReference type="ARBA" id="ARBA00029467"/>
    </source>
</evidence>
<organism evidence="9 10">
    <name type="scientific">Lactuca virosa</name>
    <dbReference type="NCBI Taxonomy" id="75947"/>
    <lineage>
        <taxon>Eukaryota</taxon>
        <taxon>Viridiplantae</taxon>
        <taxon>Streptophyta</taxon>
        <taxon>Embryophyta</taxon>
        <taxon>Tracheophyta</taxon>
        <taxon>Spermatophyta</taxon>
        <taxon>Magnoliopsida</taxon>
        <taxon>eudicotyledons</taxon>
        <taxon>Gunneridae</taxon>
        <taxon>Pentapetalae</taxon>
        <taxon>asterids</taxon>
        <taxon>campanulids</taxon>
        <taxon>Asterales</taxon>
        <taxon>Asteraceae</taxon>
        <taxon>Cichorioideae</taxon>
        <taxon>Cichorieae</taxon>
        <taxon>Lactucinae</taxon>
        <taxon>Lactuca</taxon>
    </lineage>
</organism>
<sequence length="207" mass="21837">MDSKVAVHCAIAAVLGIIAASTGFAGEATRVSEVFMVLDSCVYPNSPALALGIVSAIFTIITRIYISVWFGSGCCRSDPNSTPITKLLFVLSWVASVIAVILLLTAAALNNRQGGQIDSYGYITCYVVKPGIFAAGAILALLSAVFGIGAYLTISSVTQAATGPTGPLPVGAGVDLEKYPQQYTPQQYTHQQYPPQQHPPQQYPPQQ</sequence>
<dbReference type="InterPro" id="IPR052222">
    <property type="entry name" value="DESIGUAL"/>
</dbReference>
<dbReference type="Pfam" id="PF06749">
    <property type="entry name" value="DUF1218"/>
    <property type="match status" value="1"/>
</dbReference>
<dbReference type="PANTHER" id="PTHR31769">
    <property type="entry name" value="OS07G0462200 PROTEIN-RELATED"/>
    <property type="match status" value="1"/>
</dbReference>
<gene>
    <name evidence="9" type="ORF">LVIROSA_LOCUS36839</name>
</gene>
<evidence type="ECO:0000256" key="3">
    <source>
        <dbReference type="ARBA" id="ARBA00022729"/>
    </source>
</evidence>
<evidence type="ECO:0000256" key="4">
    <source>
        <dbReference type="ARBA" id="ARBA00022989"/>
    </source>
</evidence>
<dbReference type="AlphaFoldDB" id="A0AAU9PMC1"/>